<dbReference type="InterPro" id="IPR002067">
    <property type="entry name" value="MCP"/>
</dbReference>
<feature type="compositionally biased region" description="Low complexity" evidence="12">
    <location>
        <begin position="1"/>
        <end position="17"/>
    </location>
</feature>
<dbReference type="InterPro" id="IPR018108">
    <property type="entry name" value="MCP_transmembrane"/>
</dbReference>
<dbReference type="AlphaFoldDB" id="A0A7I4YD42"/>
<keyword evidence="14" id="KW-1185">Reference proteome</keyword>
<evidence type="ECO:0000256" key="13">
    <source>
        <dbReference type="SAM" id="Phobius"/>
    </source>
</evidence>
<dbReference type="Gene3D" id="1.50.40.10">
    <property type="entry name" value="Mitochondrial carrier domain"/>
    <property type="match status" value="1"/>
</dbReference>
<keyword evidence="8" id="KW-0496">Mitochondrion</keyword>
<keyword evidence="9 10" id="KW-0472">Membrane</keyword>
<evidence type="ECO:0000256" key="11">
    <source>
        <dbReference type="RuleBase" id="RU000488"/>
    </source>
</evidence>
<evidence type="ECO:0000256" key="1">
    <source>
        <dbReference type="ARBA" id="ARBA00004448"/>
    </source>
</evidence>
<dbReference type="PANTHER" id="PTHR45678">
    <property type="entry name" value="MITOCHONDRIAL 2-OXODICARBOXYLATE CARRIER 1-RELATED"/>
    <property type="match status" value="1"/>
</dbReference>
<keyword evidence="3 11" id="KW-0813">Transport</keyword>
<evidence type="ECO:0000313" key="15">
    <source>
        <dbReference type="WBParaSite" id="HCON_00075350-00001"/>
    </source>
</evidence>
<sequence length="329" mass="35223">MPAPQAAASRMPAPQAATSTPHFGGVPRILNGGLAGIVGVTCVFPIDLAKTRLQNQRIGPDGKLQYDGIVDCARKTWNSGGRSVFSKVRAIYSGSAVNILLITPEKAIKLCANDFFRYHLAVPGQKQLSVFRGMIAGGLTAVFQMTVTTPMELLKIQLQDQGRTAAKGDKKLTAFTLARNLVRQHGFAGLYKGLNSTLARDVTFSAIYFPLFAYLDSLGPRRNDGSGDAVAWVSFMGGLVSGAASAFIVTPFDVVKTRIQTIKKGANDMVYKGVPDAFCSILRTEGPKALFKGAGCRVLVIAPLFGIAQTVYYIGVAEWILGMPKAHHV</sequence>
<feature type="transmembrane region" description="Helical" evidence="13">
    <location>
        <begin position="298"/>
        <end position="321"/>
    </location>
</feature>
<name>A0A7I4YD42_HAECO</name>
<dbReference type="Proteomes" id="UP000025227">
    <property type="component" value="Unplaced"/>
</dbReference>
<keyword evidence="7 13" id="KW-1133">Transmembrane helix</keyword>
<keyword evidence="5" id="KW-0677">Repeat</keyword>
<evidence type="ECO:0000256" key="3">
    <source>
        <dbReference type="ARBA" id="ARBA00022448"/>
    </source>
</evidence>
<dbReference type="GO" id="GO:0005313">
    <property type="term" value="F:L-glutamate transmembrane transporter activity"/>
    <property type="evidence" value="ECO:0007669"/>
    <property type="project" value="TreeGrafter"/>
</dbReference>
<accession>A0A7I4YD42</accession>
<evidence type="ECO:0000256" key="9">
    <source>
        <dbReference type="ARBA" id="ARBA00023136"/>
    </source>
</evidence>
<dbReference type="PANTHER" id="PTHR45678:SF5">
    <property type="entry name" value="AT03939P-RELATED"/>
    <property type="match status" value="1"/>
</dbReference>
<dbReference type="InterPro" id="IPR023395">
    <property type="entry name" value="MCP_dom_sf"/>
</dbReference>
<dbReference type="GO" id="GO:0005743">
    <property type="term" value="C:mitochondrial inner membrane"/>
    <property type="evidence" value="ECO:0007669"/>
    <property type="project" value="UniProtKB-SubCell"/>
</dbReference>
<organism evidence="14 15">
    <name type="scientific">Haemonchus contortus</name>
    <name type="common">Barber pole worm</name>
    <dbReference type="NCBI Taxonomy" id="6289"/>
    <lineage>
        <taxon>Eukaryota</taxon>
        <taxon>Metazoa</taxon>
        <taxon>Ecdysozoa</taxon>
        <taxon>Nematoda</taxon>
        <taxon>Chromadorea</taxon>
        <taxon>Rhabditida</taxon>
        <taxon>Rhabditina</taxon>
        <taxon>Rhabditomorpha</taxon>
        <taxon>Strongyloidea</taxon>
        <taxon>Trichostrongylidae</taxon>
        <taxon>Haemonchus</taxon>
    </lineage>
</organism>
<feature type="repeat" description="Solcar" evidence="10">
    <location>
        <begin position="23"/>
        <end position="119"/>
    </location>
</feature>
<evidence type="ECO:0000256" key="7">
    <source>
        <dbReference type="ARBA" id="ARBA00022989"/>
    </source>
</evidence>
<dbReference type="WBParaSite" id="HCON_00075350-00001">
    <property type="protein sequence ID" value="HCON_00075350-00001"/>
    <property type="gene ID" value="HCON_00075350"/>
</dbReference>
<dbReference type="GO" id="GO:0015183">
    <property type="term" value="F:L-aspartate transmembrane transporter activity"/>
    <property type="evidence" value="ECO:0007669"/>
    <property type="project" value="TreeGrafter"/>
</dbReference>
<dbReference type="OrthoDB" id="2382881at2759"/>
<feature type="transmembrane region" description="Helical" evidence="13">
    <location>
        <begin position="198"/>
        <end position="215"/>
    </location>
</feature>
<comment type="subcellular location">
    <subcellularLocation>
        <location evidence="1">Mitochondrion inner membrane</location>
        <topology evidence="1">Multi-pass membrane protein</topology>
    </subcellularLocation>
</comment>
<dbReference type="SUPFAM" id="SSF103506">
    <property type="entry name" value="Mitochondrial carrier"/>
    <property type="match status" value="1"/>
</dbReference>
<dbReference type="Pfam" id="PF00153">
    <property type="entry name" value="Mito_carr"/>
    <property type="match status" value="3"/>
</dbReference>
<dbReference type="PROSITE" id="PS50920">
    <property type="entry name" value="SOLCAR"/>
    <property type="match status" value="3"/>
</dbReference>
<feature type="transmembrane region" description="Helical" evidence="13">
    <location>
        <begin position="29"/>
        <end position="49"/>
    </location>
</feature>
<reference evidence="15" key="1">
    <citation type="submission" date="2020-12" db="UniProtKB">
        <authorList>
            <consortium name="WormBaseParasite"/>
        </authorList>
    </citation>
    <scope>IDENTIFICATION</scope>
    <source>
        <strain evidence="15">MHco3</strain>
    </source>
</reference>
<evidence type="ECO:0000256" key="8">
    <source>
        <dbReference type="ARBA" id="ARBA00023128"/>
    </source>
</evidence>
<feature type="repeat" description="Solcar" evidence="10">
    <location>
        <begin position="229"/>
        <end position="318"/>
    </location>
</feature>
<comment type="similarity">
    <text evidence="2 11">Belongs to the mitochondrial carrier (TC 2.A.29) family.</text>
</comment>
<keyword evidence="4 10" id="KW-0812">Transmembrane</keyword>
<proteinExistence type="inferred from homology"/>
<evidence type="ECO:0000256" key="2">
    <source>
        <dbReference type="ARBA" id="ARBA00006375"/>
    </source>
</evidence>
<evidence type="ECO:0000256" key="6">
    <source>
        <dbReference type="ARBA" id="ARBA00022792"/>
    </source>
</evidence>
<feature type="repeat" description="Solcar" evidence="10">
    <location>
        <begin position="128"/>
        <end position="218"/>
    </location>
</feature>
<dbReference type="OMA" id="LMTQVHS"/>
<dbReference type="PRINTS" id="PR00926">
    <property type="entry name" value="MITOCARRIER"/>
</dbReference>
<evidence type="ECO:0000256" key="10">
    <source>
        <dbReference type="PROSITE-ProRule" id="PRU00282"/>
    </source>
</evidence>
<evidence type="ECO:0000313" key="14">
    <source>
        <dbReference type="Proteomes" id="UP000025227"/>
    </source>
</evidence>
<evidence type="ECO:0000256" key="12">
    <source>
        <dbReference type="SAM" id="MobiDB-lite"/>
    </source>
</evidence>
<protein>
    <submittedName>
        <fullName evidence="15">Mitochondrial glutamate carrier 1</fullName>
    </submittedName>
</protein>
<dbReference type="FunFam" id="1.50.40.10:FF:000101">
    <property type="entry name" value="SLC (SoLute Carrier) homolog"/>
    <property type="match status" value="1"/>
</dbReference>
<evidence type="ECO:0000256" key="4">
    <source>
        <dbReference type="ARBA" id="ARBA00022692"/>
    </source>
</evidence>
<feature type="transmembrane region" description="Helical" evidence="13">
    <location>
        <begin position="235"/>
        <end position="255"/>
    </location>
</feature>
<evidence type="ECO:0000256" key="5">
    <source>
        <dbReference type="ARBA" id="ARBA00022737"/>
    </source>
</evidence>
<keyword evidence="6" id="KW-0999">Mitochondrion inner membrane</keyword>
<dbReference type="InterPro" id="IPR051028">
    <property type="entry name" value="Mito_Solute_Carrier"/>
</dbReference>
<dbReference type="GO" id="GO:0043490">
    <property type="term" value="P:malate-aspartate shuttle"/>
    <property type="evidence" value="ECO:0007669"/>
    <property type="project" value="TreeGrafter"/>
</dbReference>
<feature type="region of interest" description="Disordered" evidence="12">
    <location>
        <begin position="1"/>
        <end position="20"/>
    </location>
</feature>